<sequence length="128" mass="14818">MDLFFYVVIVIIVILKVIFWVFYFYSRYKRKEIQRLITQVQGADLNNCQYEEQPAMPQPAFMFSTEGRARGPYPMNLPAYAEEDPGKIECAPPPYVPTGEEVHPIVYTEQSEEASDTQPLIDSNQEET</sequence>
<keyword evidence="2" id="KW-1133">Transmembrane helix</keyword>
<comment type="caution">
    <text evidence="3">The sequence shown here is derived from an EMBL/GenBank/DDBJ whole genome shotgun (WGS) entry which is preliminary data.</text>
</comment>
<feature type="transmembrane region" description="Helical" evidence="2">
    <location>
        <begin position="6"/>
        <end position="25"/>
    </location>
</feature>
<feature type="region of interest" description="Disordered" evidence="1">
    <location>
        <begin position="108"/>
        <end position="128"/>
    </location>
</feature>
<gene>
    <name evidence="3" type="ORF">PACLA_8A030869</name>
</gene>
<dbReference type="OrthoDB" id="5984156at2759"/>
<accession>A0A7D9IG63</accession>
<proteinExistence type="predicted"/>
<keyword evidence="2" id="KW-0472">Membrane</keyword>
<keyword evidence="4" id="KW-1185">Reference proteome</keyword>
<dbReference type="EMBL" id="CACRXK020006012">
    <property type="protein sequence ID" value="CAB4008076.1"/>
    <property type="molecule type" value="Genomic_DNA"/>
</dbReference>
<evidence type="ECO:0000256" key="2">
    <source>
        <dbReference type="SAM" id="Phobius"/>
    </source>
</evidence>
<name>A0A7D9IG63_PARCT</name>
<evidence type="ECO:0000256" key="1">
    <source>
        <dbReference type="SAM" id="MobiDB-lite"/>
    </source>
</evidence>
<keyword evidence="2" id="KW-0812">Transmembrane</keyword>
<reference evidence="3" key="1">
    <citation type="submission" date="2020-04" db="EMBL/GenBank/DDBJ databases">
        <authorList>
            <person name="Alioto T."/>
            <person name="Alioto T."/>
            <person name="Gomez Garrido J."/>
        </authorList>
    </citation>
    <scope>NUCLEOTIDE SEQUENCE</scope>
    <source>
        <strain evidence="3">A484AB</strain>
    </source>
</reference>
<dbReference type="AlphaFoldDB" id="A0A7D9IG63"/>
<evidence type="ECO:0000313" key="4">
    <source>
        <dbReference type="Proteomes" id="UP001152795"/>
    </source>
</evidence>
<organism evidence="3 4">
    <name type="scientific">Paramuricea clavata</name>
    <name type="common">Red gorgonian</name>
    <name type="synonym">Violescent sea-whip</name>
    <dbReference type="NCBI Taxonomy" id="317549"/>
    <lineage>
        <taxon>Eukaryota</taxon>
        <taxon>Metazoa</taxon>
        <taxon>Cnidaria</taxon>
        <taxon>Anthozoa</taxon>
        <taxon>Octocorallia</taxon>
        <taxon>Malacalcyonacea</taxon>
        <taxon>Plexauridae</taxon>
        <taxon>Paramuricea</taxon>
    </lineage>
</organism>
<evidence type="ECO:0000313" key="3">
    <source>
        <dbReference type="EMBL" id="CAB4008076.1"/>
    </source>
</evidence>
<protein>
    <submittedName>
        <fullName evidence="3">Uncharacterized protein</fullName>
    </submittedName>
</protein>
<feature type="compositionally biased region" description="Polar residues" evidence="1">
    <location>
        <begin position="116"/>
        <end position="128"/>
    </location>
</feature>
<dbReference type="Proteomes" id="UP001152795">
    <property type="component" value="Unassembled WGS sequence"/>
</dbReference>